<dbReference type="Proteomes" id="UP001262032">
    <property type="component" value="Unassembled WGS sequence"/>
</dbReference>
<dbReference type="Gene3D" id="3.40.50.300">
    <property type="entry name" value="P-loop containing nucleotide triphosphate hydrolases"/>
    <property type="match status" value="1"/>
</dbReference>
<organism evidence="2 3">
    <name type="scientific">Pseudarthrobacter oxydans</name>
    <name type="common">Arthrobacter oxydans</name>
    <dbReference type="NCBI Taxonomy" id="1671"/>
    <lineage>
        <taxon>Bacteria</taxon>
        <taxon>Bacillati</taxon>
        <taxon>Actinomycetota</taxon>
        <taxon>Actinomycetes</taxon>
        <taxon>Micrococcales</taxon>
        <taxon>Micrococcaceae</taxon>
        <taxon>Pseudarthrobacter</taxon>
    </lineage>
</organism>
<name>A0AAW8NJE8_PSEOX</name>
<evidence type="ECO:0000259" key="1">
    <source>
        <dbReference type="Pfam" id="PF07693"/>
    </source>
</evidence>
<accession>A0AAW8NJE8</accession>
<dbReference type="SUPFAM" id="SSF52540">
    <property type="entry name" value="P-loop containing nucleoside triphosphate hydrolases"/>
    <property type="match status" value="1"/>
</dbReference>
<dbReference type="InterPro" id="IPR052754">
    <property type="entry name" value="NTPase_KAP_P-loop"/>
</dbReference>
<dbReference type="PANTHER" id="PTHR22674">
    <property type="entry name" value="NTPASE, KAP FAMILY P-LOOP DOMAIN-CONTAINING 1"/>
    <property type="match status" value="1"/>
</dbReference>
<reference evidence="2" key="1">
    <citation type="submission" date="2023-07" db="EMBL/GenBank/DDBJ databases">
        <title>Sorghum-associated microbial communities from plants grown in Nebraska, USA.</title>
        <authorList>
            <person name="Schachtman D."/>
        </authorList>
    </citation>
    <scope>NUCLEOTIDE SEQUENCE</scope>
    <source>
        <strain evidence="2">BE261</strain>
    </source>
</reference>
<feature type="domain" description="KAP NTPase" evidence="1">
    <location>
        <begin position="15"/>
        <end position="386"/>
    </location>
</feature>
<gene>
    <name evidence="2" type="ORF">J2X12_004286</name>
</gene>
<evidence type="ECO:0000313" key="2">
    <source>
        <dbReference type="EMBL" id="MDR7166232.1"/>
    </source>
</evidence>
<dbReference type="InterPro" id="IPR011646">
    <property type="entry name" value="KAP_P-loop"/>
</dbReference>
<comment type="caution">
    <text evidence="2">The sequence shown here is derived from an EMBL/GenBank/DDBJ whole genome shotgun (WGS) entry which is preliminary data.</text>
</comment>
<evidence type="ECO:0000313" key="3">
    <source>
        <dbReference type="Proteomes" id="UP001262032"/>
    </source>
</evidence>
<dbReference type="AlphaFoldDB" id="A0AAW8NJE8"/>
<protein>
    <submittedName>
        <fullName evidence="2">KAP-like P-loop ATPase</fullName>
    </submittedName>
</protein>
<dbReference type="EMBL" id="JAVDWN010000034">
    <property type="protein sequence ID" value="MDR7166232.1"/>
    <property type="molecule type" value="Genomic_DNA"/>
</dbReference>
<dbReference type="GeneID" id="97424641"/>
<proteinExistence type="predicted"/>
<dbReference type="PANTHER" id="PTHR22674:SF6">
    <property type="entry name" value="NTPASE KAP FAMILY P-LOOP DOMAIN-CONTAINING PROTEIN 1"/>
    <property type="match status" value="1"/>
</dbReference>
<dbReference type="RefSeq" id="WP_310114782.1">
    <property type="nucleotide sequence ID" value="NZ_JAVDTN010000031.1"/>
</dbReference>
<sequence length="618" mass="67519">MWLDSETDRDFLNFEGVADTIAEVIVSASGRPVSIGVSGAWGVGKSSMIKLTKAALEQHQPEEGHGKYLFVEFNAWLYQGYDDARAALLDVIATKLEAEANLRQTGMDKARDFLGRVKWFRLAKLLAVPAASLALGIPPVGLPGEIASLFKEGMAGQLDGEDVEKAGTLAAKISAGGQSLLDPQHDSSPPKEIQALRDSFEKALEGIGVTLVVLIDDLDRCMPGTTISTLEAIRLFLFLKNTAFVIAADDTMIKHAVRRHFEGLDDDELVTNYFDKLVQIPIRVPAPGTQEVRAYLMMLFIDNSELSDEDKDVLRTAIAGQLRETWKGKRVDRSFVTSRGIELPTSLVGRLDTAERLAPLMASSNRIAGNPRLIKRFLNALSIRMSISKAQGVGVDEAVLTKLLLFERLATPAAYAALSKAVNTDTDGKPRMLAPWEEAASKNEEFLLETPWDDDFVREWIALPPMLADQDLRGALYVGREQAPLITAADRLSSEAAGYLSALLESPTEADVLIDSLTHIQRAELTIIMDRLLVEAGRAQEWGAPPILDACITVVTADGNQGNRLAGFLMNRPGQQIQPGIVPKIGSQPWAKEVFEHWLGSAEVENTVKKAIRGYVAK</sequence>
<dbReference type="InterPro" id="IPR027417">
    <property type="entry name" value="P-loop_NTPase"/>
</dbReference>
<dbReference type="Pfam" id="PF07693">
    <property type="entry name" value="KAP_NTPase"/>
    <property type="match status" value="1"/>
</dbReference>